<feature type="region of interest" description="Disordered" evidence="1">
    <location>
        <begin position="237"/>
        <end position="280"/>
    </location>
</feature>
<evidence type="ECO:0008006" key="4">
    <source>
        <dbReference type="Google" id="ProtNLM"/>
    </source>
</evidence>
<dbReference type="InterPro" id="IPR011990">
    <property type="entry name" value="TPR-like_helical_dom_sf"/>
</dbReference>
<dbReference type="AlphaFoldDB" id="A0A0F8ULW1"/>
<feature type="region of interest" description="Disordered" evidence="1">
    <location>
        <begin position="335"/>
        <end position="356"/>
    </location>
</feature>
<keyword evidence="3" id="KW-1185">Reference proteome</keyword>
<protein>
    <recommendedName>
        <fullName evidence="4">DUF924-domain-containing protein</fullName>
    </recommendedName>
</protein>
<feature type="region of interest" description="Disordered" evidence="1">
    <location>
        <begin position="1"/>
        <end position="52"/>
    </location>
</feature>
<evidence type="ECO:0000313" key="3">
    <source>
        <dbReference type="Proteomes" id="UP000034291"/>
    </source>
</evidence>
<dbReference type="OrthoDB" id="414698at2759"/>
<dbReference type="STRING" id="308745.A0A0F8ULW1"/>
<feature type="compositionally biased region" description="Low complexity" evidence="1">
    <location>
        <begin position="38"/>
        <end position="47"/>
    </location>
</feature>
<organism evidence="2 3">
    <name type="scientific">Aspergillus rambellii</name>
    <dbReference type="NCBI Taxonomy" id="308745"/>
    <lineage>
        <taxon>Eukaryota</taxon>
        <taxon>Fungi</taxon>
        <taxon>Dikarya</taxon>
        <taxon>Ascomycota</taxon>
        <taxon>Pezizomycotina</taxon>
        <taxon>Eurotiomycetes</taxon>
        <taxon>Eurotiomycetidae</taxon>
        <taxon>Eurotiales</taxon>
        <taxon>Aspergillaceae</taxon>
        <taxon>Aspergillus</taxon>
        <taxon>Aspergillus subgen. Nidulantes</taxon>
    </lineage>
</organism>
<dbReference type="Proteomes" id="UP000034291">
    <property type="component" value="Unassembled WGS sequence"/>
</dbReference>
<sequence length="356" mass="41433">MHTQTREEKSRKPKRPSPRPSRTTGEAGDKKAVKRPTRPSSYRPRTTAASTEPVDRLAQVFTPSLLPRVYSFWFQHVEKDENFTLPTQETFQRWFSRDPEFDLGCINEFESILEAIRKEGKNATADRIIELANPRSALDWLSLVILLDQIPRNCYRDAKSAVVFKFFDTRARRVTFQAFNAGVLSSPEIRYRMALRFWFYLPLMHSESLRMHAVAMRKYREMESELLQLLEAGRRRPEGGAPVAAEEVDDEELEPKQLENEGEAGNEEEEEEEVEDEVQDDFNDKLLERKEFEYAWMLGKNPEAVKALCALLVKTEGEHREIIARFGRYPHRNQALQRTTKPEEEKFLAENQSFGG</sequence>
<feature type="compositionally biased region" description="Basic and acidic residues" evidence="1">
    <location>
        <begin position="1"/>
        <end position="10"/>
    </location>
</feature>
<reference evidence="2 3" key="1">
    <citation type="submission" date="2015-02" db="EMBL/GenBank/DDBJ databases">
        <title>Draft Genome Sequences of Two Closely-Related Aflatoxigenic Aspergillus Species Obtained from the Cote d'Ivoire.</title>
        <authorList>
            <person name="Moore G.G."/>
            <person name="Beltz S.B."/>
            <person name="Mack B.M."/>
        </authorList>
    </citation>
    <scope>NUCLEOTIDE SEQUENCE [LARGE SCALE GENOMIC DNA]</scope>
    <source>
        <strain evidence="2 3">SRRC1468</strain>
    </source>
</reference>
<gene>
    <name evidence="2" type="ORF">ARAM_000190</name>
</gene>
<dbReference type="InterPro" id="IPR010323">
    <property type="entry name" value="DUF924"/>
</dbReference>
<evidence type="ECO:0000313" key="2">
    <source>
        <dbReference type="EMBL" id="KKK20599.1"/>
    </source>
</evidence>
<proteinExistence type="predicted"/>
<feature type="compositionally biased region" description="Acidic residues" evidence="1">
    <location>
        <begin position="260"/>
        <end position="280"/>
    </location>
</feature>
<comment type="caution">
    <text evidence="2">The sequence shown here is derived from an EMBL/GenBank/DDBJ whole genome shotgun (WGS) entry which is preliminary data.</text>
</comment>
<dbReference type="Gene3D" id="1.25.40.10">
    <property type="entry name" value="Tetratricopeptide repeat domain"/>
    <property type="match status" value="1"/>
</dbReference>
<name>A0A0F8ULW1_9EURO</name>
<dbReference type="SUPFAM" id="SSF48452">
    <property type="entry name" value="TPR-like"/>
    <property type="match status" value="2"/>
</dbReference>
<accession>A0A0F8ULW1</accession>
<dbReference type="EMBL" id="JZBS01001985">
    <property type="protein sequence ID" value="KKK20599.1"/>
    <property type="molecule type" value="Genomic_DNA"/>
</dbReference>
<evidence type="ECO:0000256" key="1">
    <source>
        <dbReference type="SAM" id="MobiDB-lite"/>
    </source>
</evidence>
<dbReference type="Gene3D" id="1.20.58.320">
    <property type="entry name" value="TPR-like"/>
    <property type="match status" value="1"/>
</dbReference>
<dbReference type="Pfam" id="PF06041">
    <property type="entry name" value="DUF924"/>
    <property type="match status" value="1"/>
</dbReference>